<organism evidence="1 2">
    <name type="scientific">Phycomyces blakesleeanus (strain ATCC 8743b / DSM 1359 / FGSC 10004 / NBRC 33097 / NRRL 1555)</name>
    <dbReference type="NCBI Taxonomy" id="763407"/>
    <lineage>
        <taxon>Eukaryota</taxon>
        <taxon>Fungi</taxon>
        <taxon>Fungi incertae sedis</taxon>
        <taxon>Mucoromycota</taxon>
        <taxon>Mucoromycotina</taxon>
        <taxon>Mucoromycetes</taxon>
        <taxon>Mucorales</taxon>
        <taxon>Phycomycetaceae</taxon>
        <taxon>Phycomyces</taxon>
    </lineage>
</organism>
<dbReference type="VEuPathDB" id="FungiDB:PHYBLDRAFT_74154"/>
<sequence>MGIYSLDLIYLQSPAIQVKHQDSDLPAMGIDLIYLQSPAIQVKHQDSDLPAMGIVLVSGHPGQASRFKSRSTDSGRGPRFQYLFHPGQASKPTSKSTVSVSIPSRVSFKVQVKVSGFRSRSTVSGISKLDEQLLTCFCIFLVSIPSRSSFKVQVKVHGFRSSFKAQVKVNGFQIKVHGFSCIHSIQVKLQGPGQGPRFS</sequence>
<evidence type="ECO:0000313" key="2">
    <source>
        <dbReference type="Proteomes" id="UP000077315"/>
    </source>
</evidence>
<protein>
    <submittedName>
        <fullName evidence="1">Uncharacterized protein</fullName>
    </submittedName>
</protein>
<dbReference type="EMBL" id="KV441003">
    <property type="protein sequence ID" value="OAD66480.1"/>
    <property type="molecule type" value="Genomic_DNA"/>
</dbReference>
<accession>A0A163CY91</accession>
<dbReference type="InParanoid" id="A0A163CY91"/>
<name>A0A163CY91_PHYB8</name>
<reference evidence="2" key="1">
    <citation type="submission" date="2015-06" db="EMBL/GenBank/DDBJ databases">
        <title>Expansion of signal transduction pathways in fungi by whole-genome duplication.</title>
        <authorList>
            <consortium name="DOE Joint Genome Institute"/>
            <person name="Corrochano L.M."/>
            <person name="Kuo A."/>
            <person name="Marcet-Houben M."/>
            <person name="Polaino S."/>
            <person name="Salamov A."/>
            <person name="Villalobos J.M."/>
            <person name="Alvarez M.I."/>
            <person name="Avalos J."/>
            <person name="Benito E.P."/>
            <person name="Benoit I."/>
            <person name="Burger G."/>
            <person name="Camino L.P."/>
            <person name="Canovas D."/>
            <person name="Cerda-Olmedo E."/>
            <person name="Cheng J.-F."/>
            <person name="Dominguez A."/>
            <person name="Elias M."/>
            <person name="Eslava A.P."/>
            <person name="Glaser F."/>
            <person name="Grimwood J."/>
            <person name="Gutierrez G."/>
            <person name="Heitman J."/>
            <person name="Henrissat B."/>
            <person name="Iturriaga E.A."/>
            <person name="Lang B.F."/>
            <person name="Lavin J.L."/>
            <person name="Lee S."/>
            <person name="Li W."/>
            <person name="Lindquist E."/>
            <person name="Lopez-Garcia S."/>
            <person name="Luque E.M."/>
            <person name="Marcos A.T."/>
            <person name="Martin J."/>
            <person name="McCluskey K."/>
            <person name="Medina H.R."/>
            <person name="Miralles-Duran A."/>
            <person name="Miyazaki A."/>
            <person name="Munoz-Torres E."/>
            <person name="Oguiza J.A."/>
            <person name="Ohm R."/>
            <person name="Olmedo M."/>
            <person name="Orejas M."/>
            <person name="Ortiz-Castellanos L."/>
            <person name="Pisabarro A.G."/>
            <person name="Rodriguez-Romero J."/>
            <person name="Ruiz-Herrera J."/>
            <person name="Ruiz-Vazquez R."/>
            <person name="Sanz C."/>
            <person name="Schackwitz W."/>
            <person name="Schmutz J."/>
            <person name="Shahriari M."/>
            <person name="Shelest E."/>
            <person name="Silva-Franco F."/>
            <person name="Soanes D."/>
            <person name="Syed K."/>
            <person name="Tagua V.G."/>
            <person name="Talbot N.J."/>
            <person name="Thon M."/>
            <person name="De vries R.P."/>
            <person name="Wiebenga A."/>
            <person name="Yadav J.S."/>
            <person name="Braun E.L."/>
            <person name="Baker S."/>
            <person name="Garre V."/>
            <person name="Horwitz B."/>
            <person name="Torres-Martinez S."/>
            <person name="Idnurm A."/>
            <person name="Herrera-Estrella A."/>
            <person name="Gabaldon T."/>
            <person name="Grigoriev I.V."/>
        </authorList>
    </citation>
    <scope>NUCLEOTIDE SEQUENCE [LARGE SCALE GENOMIC DNA]</scope>
    <source>
        <strain evidence="2">NRRL 1555(-)</strain>
    </source>
</reference>
<dbReference type="RefSeq" id="XP_018284520.1">
    <property type="nucleotide sequence ID" value="XM_018442993.1"/>
</dbReference>
<dbReference type="Proteomes" id="UP000077315">
    <property type="component" value="Unassembled WGS sequence"/>
</dbReference>
<keyword evidence="2" id="KW-1185">Reference proteome</keyword>
<evidence type="ECO:0000313" key="1">
    <source>
        <dbReference type="EMBL" id="OAD66480.1"/>
    </source>
</evidence>
<proteinExistence type="predicted"/>
<dbReference type="GeneID" id="29003899"/>
<dbReference type="AlphaFoldDB" id="A0A163CY91"/>
<feature type="non-terminal residue" evidence="1">
    <location>
        <position position="199"/>
    </location>
</feature>
<gene>
    <name evidence="1" type="ORF">PHYBLDRAFT_74154</name>
</gene>